<dbReference type="STRING" id="1921803.NIES593_19875"/>
<dbReference type="AlphaFoldDB" id="A0A1U7H985"/>
<keyword evidence="2" id="KW-1185">Reference proteome</keyword>
<sequence>MRRPQWLEFLGSLGLEFWLPLPLLGLGLWLVTGSISDRNLSRPQPTMGELRIARNVRPSSDSVLLIHVKIKQNSGVSLVRVKQATRVFQKQEFELSTTELARVEVEIAKKLDLSVEEIRQLARYQVED</sequence>
<proteinExistence type="predicted"/>
<evidence type="ECO:0000313" key="2">
    <source>
        <dbReference type="Proteomes" id="UP000186868"/>
    </source>
</evidence>
<reference evidence="1 2" key="1">
    <citation type="submission" date="2016-11" db="EMBL/GenBank/DDBJ databases">
        <title>Draft Genome Sequences of Nine Cyanobacterial Strains from Diverse Habitats.</title>
        <authorList>
            <person name="Zhu T."/>
            <person name="Hou S."/>
            <person name="Lu X."/>
            <person name="Hess W.R."/>
        </authorList>
    </citation>
    <scope>NUCLEOTIDE SEQUENCE [LARGE SCALE GENOMIC DNA]</scope>
    <source>
        <strain evidence="1 2">NIES-593</strain>
    </source>
</reference>
<protein>
    <submittedName>
        <fullName evidence="1">Uncharacterized protein</fullName>
    </submittedName>
</protein>
<dbReference type="EMBL" id="MRCB01000034">
    <property type="protein sequence ID" value="OKH20149.1"/>
    <property type="molecule type" value="Genomic_DNA"/>
</dbReference>
<dbReference type="Proteomes" id="UP000186868">
    <property type="component" value="Unassembled WGS sequence"/>
</dbReference>
<dbReference type="RefSeq" id="WP_073601241.1">
    <property type="nucleotide sequence ID" value="NZ_MRCB01000034.1"/>
</dbReference>
<name>A0A1U7H985_9CYAN</name>
<gene>
    <name evidence="1" type="ORF">NIES593_19875</name>
</gene>
<accession>A0A1U7H985</accession>
<comment type="caution">
    <text evidence="1">The sequence shown here is derived from an EMBL/GenBank/DDBJ whole genome shotgun (WGS) entry which is preliminary data.</text>
</comment>
<organism evidence="1 2">
    <name type="scientific">Hydrococcus rivularis NIES-593</name>
    <dbReference type="NCBI Taxonomy" id="1921803"/>
    <lineage>
        <taxon>Bacteria</taxon>
        <taxon>Bacillati</taxon>
        <taxon>Cyanobacteriota</taxon>
        <taxon>Cyanophyceae</taxon>
        <taxon>Pleurocapsales</taxon>
        <taxon>Hydrococcaceae</taxon>
        <taxon>Hydrococcus</taxon>
    </lineage>
</organism>
<evidence type="ECO:0000313" key="1">
    <source>
        <dbReference type="EMBL" id="OKH20149.1"/>
    </source>
</evidence>